<dbReference type="InterPro" id="IPR001623">
    <property type="entry name" value="DnaJ_domain"/>
</dbReference>
<reference evidence="6 7" key="1">
    <citation type="journal article" date="2015" name="PLoS Negl. Trop. Dis.">
        <title>Haemophilus ducreyi Cutaneous Ulcer Strains Are Nearly Identical to Class I Genital Ulcer Strains.</title>
        <authorList>
            <person name="Gangaiah D."/>
            <person name="Webb K.M."/>
            <person name="Humphreys T.L."/>
            <person name="Fortney K.R."/>
            <person name="Toh E."/>
            <person name="Tai A."/>
            <person name="Katz S.S."/>
            <person name="Pillay A."/>
            <person name="Chen C.Y."/>
            <person name="Roberts S.A."/>
            <person name="Munson R.S.Jr."/>
            <person name="Spinola S.M."/>
        </authorList>
    </citation>
    <scope>NUCLEOTIDE SEQUENCE [LARGE SCALE GENOMIC DNA]</scope>
    <source>
        <strain evidence="7">CLU2</strain>
    </source>
</reference>
<organism evidence="6 7">
    <name type="scientific">Haemophilus ducreyi</name>
    <dbReference type="NCBI Taxonomy" id="730"/>
    <lineage>
        <taxon>Bacteria</taxon>
        <taxon>Pseudomonadati</taxon>
        <taxon>Pseudomonadota</taxon>
        <taxon>Gammaproteobacteria</taxon>
        <taxon>Pasteurellales</taxon>
        <taxon>Pasteurellaceae</taxon>
        <taxon>Haemophilus</taxon>
    </lineage>
</organism>
<sequence length="173" mass="20338">MRNPFSLFNLPVQFQIDNAQLSERYLALQKQFHPDNFANESADKQLAALQQSADVNEALQILKDPIARATAIIEINTGIVKNLEENSRQDLDFLMQHMEWHEKLDSIENSRSEQQLAGFLKQIKTEQRNVEQQLATLLNQQQWQKADLLTERLRYFKKLIIQIEKVEEKLLEY</sequence>
<evidence type="ECO:0000256" key="2">
    <source>
        <dbReference type="ARBA" id="ARBA00023186"/>
    </source>
</evidence>
<dbReference type="SUPFAM" id="SSF46565">
    <property type="entry name" value="Chaperone J-domain"/>
    <property type="match status" value="1"/>
</dbReference>
<dbReference type="Pfam" id="PF07743">
    <property type="entry name" value="HSCB_C"/>
    <property type="match status" value="1"/>
</dbReference>
<dbReference type="AlphaFoldDB" id="A0AAC8ZAI0"/>
<dbReference type="InterPro" id="IPR004640">
    <property type="entry name" value="HscB"/>
</dbReference>
<comment type="subunit">
    <text evidence="4">Interacts with HscA and stimulates its ATPase activity.</text>
</comment>
<dbReference type="SUPFAM" id="SSF47144">
    <property type="entry name" value="HSC20 (HSCB), C-terminal oligomerisation domain"/>
    <property type="match status" value="1"/>
</dbReference>
<dbReference type="PANTHER" id="PTHR14021">
    <property type="entry name" value="IRON-SULFUR CLUSTER CO-CHAPERONE PROTEIN HSCB"/>
    <property type="match status" value="1"/>
</dbReference>
<dbReference type="OMA" id="LMFIERF"/>
<name>A0AAC8ZAI0_HAEDC</name>
<dbReference type="GO" id="GO:0051087">
    <property type="term" value="F:protein-folding chaperone binding"/>
    <property type="evidence" value="ECO:0007669"/>
    <property type="project" value="InterPro"/>
</dbReference>
<dbReference type="NCBIfam" id="TIGR00714">
    <property type="entry name" value="hscB"/>
    <property type="match status" value="1"/>
</dbReference>
<dbReference type="EMBL" id="CP011219">
    <property type="protein sequence ID" value="AKO32396.1"/>
    <property type="molecule type" value="Genomic_DNA"/>
</dbReference>
<evidence type="ECO:0000259" key="5">
    <source>
        <dbReference type="SMART" id="SM00271"/>
    </source>
</evidence>
<evidence type="ECO:0000313" key="7">
    <source>
        <dbReference type="Proteomes" id="UP000060132"/>
    </source>
</evidence>
<proteinExistence type="inferred from homology"/>
<protein>
    <recommendedName>
        <fullName evidence="4">Co-chaperone protein HscB homolog</fullName>
    </recommendedName>
</protein>
<dbReference type="Gene3D" id="1.10.287.110">
    <property type="entry name" value="DnaJ domain"/>
    <property type="match status" value="1"/>
</dbReference>
<dbReference type="Proteomes" id="UP000060132">
    <property type="component" value="Chromosome"/>
</dbReference>
<dbReference type="Gene3D" id="1.20.1280.20">
    <property type="entry name" value="HscB, C-terminal domain"/>
    <property type="match status" value="1"/>
</dbReference>
<evidence type="ECO:0000313" key="6">
    <source>
        <dbReference type="EMBL" id="AKO32396.1"/>
    </source>
</evidence>
<dbReference type="InterPro" id="IPR009073">
    <property type="entry name" value="HscB_oligo_C"/>
</dbReference>
<evidence type="ECO:0000256" key="1">
    <source>
        <dbReference type="ARBA" id="ARBA00010476"/>
    </source>
</evidence>
<dbReference type="SMR" id="A0AAC8ZAI0"/>
<dbReference type="GO" id="GO:0051259">
    <property type="term" value="P:protein complex oligomerization"/>
    <property type="evidence" value="ECO:0007669"/>
    <property type="project" value="InterPro"/>
</dbReference>
<dbReference type="GO" id="GO:0006457">
    <property type="term" value="P:protein folding"/>
    <property type="evidence" value="ECO:0007669"/>
    <property type="project" value="UniProtKB-UniRule"/>
</dbReference>
<dbReference type="PANTHER" id="PTHR14021:SF15">
    <property type="entry name" value="IRON-SULFUR CLUSTER CO-CHAPERONE PROTEIN HSCB"/>
    <property type="match status" value="1"/>
</dbReference>
<gene>
    <name evidence="4 6" type="primary">hscB</name>
    <name evidence="6" type="ORF">RZ57_04325</name>
</gene>
<feature type="domain" description="J" evidence="5">
    <location>
        <begin position="2"/>
        <end position="67"/>
    </location>
</feature>
<dbReference type="GO" id="GO:0001671">
    <property type="term" value="F:ATPase activator activity"/>
    <property type="evidence" value="ECO:0007669"/>
    <property type="project" value="InterPro"/>
</dbReference>
<keyword evidence="2 4" id="KW-0143">Chaperone</keyword>
<dbReference type="InterPro" id="IPR036869">
    <property type="entry name" value="J_dom_sf"/>
</dbReference>
<dbReference type="RefSeq" id="WP_010945000.1">
    <property type="nucleotide sequence ID" value="NZ_CP011218.1"/>
</dbReference>
<dbReference type="HAMAP" id="MF_00682">
    <property type="entry name" value="HscB"/>
    <property type="match status" value="1"/>
</dbReference>
<evidence type="ECO:0000256" key="4">
    <source>
        <dbReference type="HAMAP-Rule" id="MF_00682"/>
    </source>
</evidence>
<dbReference type="CDD" id="cd06257">
    <property type="entry name" value="DnaJ"/>
    <property type="match status" value="1"/>
</dbReference>
<evidence type="ECO:0000256" key="3">
    <source>
        <dbReference type="ARBA" id="ARBA00025596"/>
    </source>
</evidence>
<dbReference type="InterPro" id="IPR036386">
    <property type="entry name" value="HscB_C_sf"/>
</dbReference>
<comment type="similarity">
    <text evidence="1 4">Belongs to the HscB family.</text>
</comment>
<accession>A0AAC8ZAI0</accession>
<dbReference type="GO" id="GO:0044571">
    <property type="term" value="P:[2Fe-2S] cluster assembly"/>
    <property type="evidence" value="ECO:0007669"/>
    <property type="project" value="InterPro"/>
</dbReference>
<dbReference type="GO" id="GO:1990230">
    <property type="term" value="C:iron-sulfur cluster transfer complex"/>
    <property type="evidence" value="ECO:0007669"/>
    <property type="project" value="TreeGrafter"/>
</dbReference>
<comment type="function">
    <text evidence="3 4">Co-chaperone involved in the maturation of iron-sulfur cluster-containing proteins. Seems to help targeting proteins to be folded toward HscA.</text>
</comment>
<dbReference type="SMART" id="SM00271">
    <property type="entry name" value="DnaJ"/>
    <property type="match status" value="1"/>
</dbReference>